<keyword evidence="1" id="KW-0808">Transferase</keyword>
<evidence type="ECO:0000313" key="2">
    <source>
        <dbReference type="Proteomes" id="UP001432251"/>
    </source>
</evidence>
<proteinExistence type="predicted"/>
<name>A0ACD5AGQ3_9ACTN</name>
<sequence>MVDHAFDDTRLARLYDALNPWAPCDDFYLDLVRGAGSVLDVGCGTGALLIRAREEGHAGRLVGLDPAAGMLAVARERGGSSVDWVAGTLESARMAGGFELALMNGHAFQVWVDDDEIRASLAAVRELSGAGGRFAFETRNPAARAWESWTPDRWVEVDGVRVTHEVVRDFDGRTVTFTTTFASPAWAAPEVSRSTLRFLAPDELDGFLGEAGFAVEARYGDFDGSPFAADSPEIISVCRVR</sequence>
<dbReference type="EMBL" id="CP146022">
    <property type="protein sequence ID" value="WWQ66398.1"/>
    <property type="molecule type" value="Genomic_DNA"/>
</dbReference>
<organism evidence="1 2">
    <name type="scientific">Streptomyces citrinus</name>
    <dbReference type="NCBI Taxonomy" id="3118173"/>
    <lineage>
        <taxon>Bacteria</taxon>
        <taxon>Bacillati</taxon>
        <taxon>Actinomycetota</taxon>
        <taxon>Actinomycetes</taxon>
        <taxon>Kitasatosporales</taxon>
        <taxon>Streptomycetaceae</taxon>
        <taxon>Streptomyces</taxon>
    </lineage>
</organism>
<accession>A0ACD5AGQ3</accession>
<evidence type="ECO:0000313" key="1">
    <source>
        <dbReference type="EMBL" id="WWQ66398.1"/>
    </source>
</evidence>
<dbReference type="Proteomes" id="UP001432251">
    <property type="component" value="Chromosome"/>
</dbReference>
<keyword evidence="2" id="KW-1185">Reference proteome</keyword>
<reference evidence="1" key="1">
    <citation type="journal article" date="2025" name="Int. J. Syst. Evol. Microbiol.">
        <title>Streptomyces citrinus sp. nov., with yellow diffusible pigment.</title>
        <authorList>
            <person name="He Y."/>
            <person name="Yang E."/>
            <person name="Xu J."/>
            <person name="Sun Y."/>
            <person name="Sun L."/>
        </authorList>
    </citation>
    <scope>NUCLEOTIDE SEQUENCE</scope>
    <source>
        <strain evidence="1">Q6</strain>
    </source>
</reference>
<keyword evidence="1" id="KW-0489">Methyltransferase</keyword>
<protein>
    <submittedName>
        <fullName evidence="1">Methyltransferase domain-containing protein</fullName>
    </submittedName>
</protein>
<gene>
    <name evidence="1" type="ORF">V2W30_25745</name>
</gene>